<evidence type="ECO:0000313" key="2">
    <source>
        <dbReference type="EMBL" id="EOA23102.1"/>
    </source>
</evidence>
<dbReference type="PANTHER" id="PTHR31228">
    <property type="entry name" value="CYSTATIN/MONELLIN SUPERFAMILY PROTEIN"/>
    <property type="match status" value="1"/>
</dbReference>
<dbReference type="AlphaFoldDB" id="R0FKX5"/>
<dbReference type="InterPro" id="IPR006525">
    <property type="entry name" value="Cystatin-related_pln"/>
</dbReference>
<dbReference type="Gene3D" id="3.10.450.10">
    <property type="match status" value="1"/>
</dbReference>
<protein>
    <recommendedName>
        <fullName evidence="4">Cystatin domain-containing protein</fullName>
    </recommendedName>
</protein>
<dbReference type="PANTHER" id="PTHR31228:SF10">
    <property type="entry name" value="CYSTATIN_MONELLIN SUPERFAMILY PROTEIN"/>
    <property type="match status" value="1"/>
</dbReference>
<proteinExistence type="predicted"/>
<dbReference type="SUPFAM" id="SSF54403">
    <property type="entry name" value="Cystatin/monellin"/>
    <property type="match status" value="1"/>
</dbReference>
<evidence type="ECO:0008006" key="4">
    <source>
        <dbReference type="Google" id="ProtNLM"/>
    </source>
</evidence>
<evidence type="ECO:0000313" key="3">
    <source>
        <dbReference type="Proteomes" id="UP000029121"/>
    </source>
</evidence>
<dbReference type="OrthoDB" id="1111988at2759"/>
<dbReference type="NCBIfam" id="TIGR01638">
    <property type="entry name" value="Atha_cystat_rel"/>
    <property type="match status" value="1"/>
</dbReference>
<dbReference type="Proteomes" id="UP000029121">
    <property type="component" value="Unassembled WGS sequence"/>
</dbReference>
<dbReference type="EMBL" id="KB870810">
    <property type="protein sequence ID" value="EOA23102.1"/>
    <property type="molecule type" value="Genomic_DNA"/>
</dbReference>
<feature type="region of interest" description="Disordered" evidence="1">
    <location>
        <begin position="1"/>
        <end position="57"/>
    </location>
</feature>
<keyword evidence="3" id="KW-1185">Reference proteome</keyword>
<dbReference type="KEGG" id="crb:17883639"/>
<organism evidence="2 3">
    <name type="scientific">Capsella rubella</name>
    <dbReference type="NCBI Taxonomy" id="81985"/>
    <lineage>
        <taxon>Eukaryota</taxon>
        <taxon>Viridiplantae</taxon>
        <taxon>Streptophyta</taxon>
        <taxon>Embryophyta</taxon>
        <taxon>Tracheophyta</taxon>
        <taxon>Spermatophyta</taxon>
        <taxon>Magnoliopsida</taxon>
        <taxon>eudicotyledons</taxon>
        <taxon>Gunneridae</taxon>
        <taxon>Pentapetalae</taxon>
        <taxon>rosids</taxon>
        <taxon>malvids</taxon>
        <taxon>Brassicales</taxon>
        <taxon>Brassicaceae</taxon>
        <taxon>Camelineae</taxon>
        <taxon>Capsella</taxon>
    </lineage>
</organism>
<dbReference type="InterPro" id="IPR046350">
    <property type="entry name" value="Cystatin_sf"/>
</dbReference>
<reference evidence="3" key="1">
    <citation type="journal article" date="2013" name="Nat. Genet.">
        <title>The Capsella rubella genome and the genomic consequences of rapid mating system evolution.</title>
        <authorList>
            <person name="Slotte T."/>
            <person name="Hazzouri K.M."/>
            <person name="Agren J.A."/>
            <person name="Koenig D."/>
            <person name="Maumus F."/>
            <person name="Guo Y.L."/>
            <person name="Steige K."/>
            <person name="Platts A.E."/>
            <person name="Escobar J.S."/>
            <person name="Newman L.K."/>
            <person name="Wang W."/>
            <person name="Mandakova T."/>
            <person name="Vello E."/>
            <person name="Smith L.M."/>
            <person name="Henz S.R."/>
            <person name="Steffen J."/>
            <person name="Takuno S."/>
            <person name="Brandvain Y."/>
            <person name="Coop G."/>
            <person name="Andolfatto P."/>
            <person name="Hu T.T."/>
            <person name="Blanchette M."/>
            <person name="Clark R.M."/>
            <person name="Quesneville H."/>
            <person name="Nordborg M."/>
            <person name="Gaut B.S."/>
            <person name="Lysak M.A."/>
            <person name="Jenkins J."/>
            <person name="Grimwood J."/>
            <person name="Chapman J."/>
            <person name="Prochnik S."/>
            <person name="Shu S."/>
            <person name="Rokhsar D."/>
            <person name="Schmutz J."/>
            <person name="Weigel D."/>
            <person name="Wright S.I."/>
        </authorList>
    </citation>
    <scope>NUCLEOTIDE SEQUENCE [LARGE SCALE GENOMIC DNA]</scope>
    <source>
        <strain evidence="3">cv. Monte Gargano</strain>
    </source>
</reference>
<gene>
    <name evidence="2" type="ORF">CARUB_v10003895mg</name>
</gene>
<name>R0FKX5_9BRAS</name>
<accession>R0FKX5</accession>
<evidence type="ECO:0000256" key="1">
    <source>
        <dbReference type="SAM" id="MobiDB-lite"/>
    </source>
</evidence>
<sequence length="220" mass="24620">KTEAETVQIASTATETKETTTGESSVSSSLNKDRSDSESNENSAESDGGDDGDSKSELPVWLVNDFYNGGYCSPDSDSYTDEEAERKARLYRRNLHLSHGFLVEEGTGPKRCPSTGIDVIYLESLDDEHSPVKGMTELQYAQDMAKLSLREYNDSNETNVKFDHVVRVTRSNSSWTTSYITFMAKESDDTLVEYQAKVANKSTHKTTYPIYCRPSPKIEF</sequence>
<feature type="non-terminal residue" evidence="2">
    <location>
        <position position="1"/>
    </location>
</feature>